<gene>
    <name evidence="1" type="ORF">EUGRSUZ_K01084</name>
</gene>
<dbReference type="AlphaFoldDB" id="A0A059A1T7"/>
<dbReference type="EMBL" id="KK198763">
    <property type="protein sequence ID" value="KCW47295.1"/>
    <property type="molecule type" value="Genomic_DNA"/>
</dbReference>
<protein>
    <submittedName>
        <fullName evidence="1">Uncharacterized protein</fullName>
    </submittedName>
</protein>
<reference evidence="1" key="1">
    <citation type="submission" date="2013-07" db="EMBL/GenBank/DDBJ databases">
        <title>The genome of Eucalyptus grandis.</title>
        <authorList>
            <person name="Schmutz J."/>
            <person name="Hayes R."/>
            <person name="Myburg A."/>
            <person name="Tuskan G."/>
            <person name="Grattapaglia D."/>
            <person name="Rokhsar D.S."/>
        </authorList>
    </citation>
    <scope>NUCLEOTIDE SEQUENCE</scope>
    <source>
        <tissue evidence="1">Leaf extractions</tissue>
    </source>
</reference>
<name>A0A059A1T7_EUCGR</name>
<dbReference type="Gramene" id="KCW47295">
    <property type="protein sequence ID" value="KCW47295"/>
    <property type="gene ID" value="EUGRSUZ_K01084"/>
</dbReference>
<evidence type="ECO:0000313" key="1">
    <source>
        <dbReference type="EMBL" id="KCW47295.1"/>
    </source>
</evidence>
<proteinExistence type="predicted"/>
<dbReference type="InParanoid" id="A0A059A1T7"/>
<organism evidence="1">
    <name type="scientific">Eucalyptus grandis</name>
    <name type="common">Flooded gum</name>
    <dbReference type="NCBI Taxonomy" id="71139"/>
    <lineage>
        <taxon>Eukaryota</taxon>
        <taxon>Viridiplantae</taxon>
        <taxon>Streptophyta</taxon>
        <taxon>Embryophyta</taxon>
        <taxon>Tracheophyta</taxon>
        <taxon>Spermatophyta</taxon>
        <taxon>Magnoliopsida</taxon>
        <taxon>eudicotyledons</taxon>
        <taxon>Gunneridae</taxon>
        <taxon>Pentapetalae</taxon>
        <taxon>rosids</taxon>
        <taxon>malvids</taxon>
        <taxon>Myrtales</taxon>
        <taxon>Myrtaceae</taxon>
        <taxon>Myrtoideae</taxon>
        <taxon>Eucalypteae</taxon>
        <taxon>Eucalyptus</taxon>
    </lineage>
</organism>
<accession>A0A059A1T7</accession>
<sequence length="93" mass="10471">MAECWCCRKNDQMVTAAKQLCSSWPHTSATSQPPHVFQKGIPSLGAKLWNTRIITAMSSLMTEQLSHPHILALSPRRIVRVKLSIFHVSFLTL</sequence>